<evidence type="ECO:0000256" key="4">
    <source>
        <dbReference type="ARBA" id="ARBA00022679"/>
    </source>
</evidence>
<dbReference type="CDD" id="cd17303">
    <property type="entry name" value="PIPKc_PIP5K_yeast_like"/>
    <property type="match status" value="1"/>
</dbReference>
<evidence type="ECO:0000256" key="8">
    <source>
        <dbReference type="ARBA" id="ARBA00078403"/>
    </source>
</evidence>
<dbReference type="EC" id="2.7.1.68" evidence="2"/>
<evidence type="ECO:0000256" key="6">
    <source>
        <dbReference type="ARBA" id="ARBA00022777"/>
    </source>
</evidence>
<feature type="compositionally biased region" description="Basic and acidic residues" evidence="12">
    <location>
        <begin position="550"/>
        <end position="567"/>
    </location>
</feature>
<dbReference type="KEGG" id="uma:UMAG_03809"/>
<evidence type="ECO:0000256" key="7">
    <source>
        <dbReference type="ARBA" id="ARBA00022840"/>
    </source>
</evidence>
<evidence type="ECO:0000256" key="10">
    <source>
        <dbReference type="ARBA" id="ARBA00082306"/>
    </source>
</evidence>
<dbReference type="InterPro" id="IPR023610">
    <property type="entry name" value="PInositol-4/5-P-5/4-kinase"/>
</dbReference>
<dbReference type="SUPFAM" id="SSF56104">
    <property type="entry name" value="SAICAR synthase-like"/>
    <property type="match status" value="1"/>
</dbReference>
<evidence type="ECO:0000256" key="2">
    <source>
        <dbReference type="ARBA" id="ARBA00012172"/>
    </source>
</evidence>
<feature type="compositionally biased region" description="Polar residues" evidence="12">
    <location>
        <begin position="99"/>
        <end position="111"/>
    </location>
</feature>
<dbReference type="GO" id="GO:0005524">
    <property type="term" value="F:ATP binding"/>
    <property type="evidence" value="ECO:0007669"/>
    <property type="project" value="UniProtKB-UniRule"/>
</dbReference>
<feature type="compositionally biased region" description="Polar residues" evidence="12">
    <location>
        <begin position="391"/>
        <end position="407"/>
    </location>
</feature>
<dbReference type="Gene3D" id="3.30.800.10">
    <property type="entry name" value="Phosphatidylinositol Phosphate Kinase II Beta"/>
    <property type="match status" value="1"/>
</dbReference>
<dbReference type="eggNOG" id="KOG0229">
    <property type="taxonomic scope" value="Eukaryota"/>
</dbReference>
<evidence type="ECO:0000313" key="15">
    <source>
        <dbReference type="Proteomes" id="UP000000561"/>
    </source>
</evidence>
<dbReference type="GO" id="GO:0046854">
    <property type="term" value="P:phosphatidylinositol phosphate biosynthetic process"/>
    <property type="evidence" value="ECO:0000318"/>
    <property type="project" value="GO_Central"/>
</dbReference>
<feature type="region of interest" description="Disordered" evidence="12">
    <location>
        <begin position="358"/>
        <end position="483"/>
    </location>
</feature>
<dbReference type="Gene3D" id="3.30.810.10">
    <property type="entry name" value="2-Layer Sandwich"/>
    <property type="match status" value="1"/>
</dbReference>
<proteinExistence type="predicted"/>
<evidence type="ECO:0000313" key="14">
    <source>
        <dbReference type="EMBL" id="KIS68227.1"/>
    </source>
</evidence>
<dbReference type="GO" id="GO:0005886">
    <property type="term" value="C:plasma membrane"/>
    <property type="evidence" value="ECO:0000318"/>
    <property type="project" value="GO_Central"/>
</dbReference>
<dbReference type="InterPro" id="IPR027483">
    <property type="entry name" value="PInositol-4-P-4/5-kinase_C_sf"/>
</dbReference>
<feature type="compositionally biased region" description="Polar residues" evidence="12">
    <location>
        <begin position="470"/>
        <end position="479"/>
    </location>
</feature>
<dbReference type="PROSITE" id="PS51455">
    <property type="entry name" value="PIPK"/>
    <property type="match status" value="1"/>
</dbReference>
<dbReference type="RefSeq" id="XP_011390247.1">
    <property type="nucleotide sequence ID" value="XM_011391945.1"/>
</dbReference>
<evidence type="ECO:0000256" key="3">
    <source>
        <dbReference type="ARBA" id="ARBA00022553"/>
    </source>
</evidence>
<dbReference type="AlphaFoldDB" id="A0A0D1C3D6"/>
<dbReference type="GO" id="GO:0016308">
    <property type="term" value="F:1-phosphatidylinositol-4-phosphate 5-kinase activity"/>
    <property type="evidence" value="ECO:0000318"/>
    <property type="project" value="GO_Central"/>
</dbReference>
<evidence type="ECO:0000256" key="12">
    <source>
        <dbReference type="SAM" id="MobiDB-lite"/>
    </source>
</evidence>
<dbReference type="PANTHER" id="PTHR23086">
    <property type="entry name" value="PHOSPHATIDYLINOSITOL-4-PHOSPHATE 5-KINASE"/>
    <property type="match status" value="1"/>
</dbReference>
<feature type="compositionally biased region" description="Low complexity" evidence="12">
    <location>
        <begin position="212"/>
        <end position="228"/>
    </location>
</feature>
<feature type="domain" description="PIPK" evidence="13">
    <location>
        <begin position="582"/>
        <end position="985"/>
    </location>
</feature>
<evidence type="ECO:0000259" key="13">
    <source>
        <dbReference type="PROSITE" id="PS51455"/>
    </source>
</evidence>
<dbReference type="Pfam" id="PF01504">
    <property type="entry name" value="PIP5K"/>
    <property type="match status" value="1"/>
</dbReference>
<comment type="catalytic activity">
    <reaction evidence="1">
        <text>a 1,2-diacyl-sn-glycero-3-phospho-(1D-myo-inositol 4-phosphate) + ATP = a 1,2-diacyl-sn-glycero-3-phospho-(1D-myo-inositol-4,5-bisphosphate) + ADP + H(+)</text>
        <dbReference type="Rhea" id="RHEA:14425"/>
        <dbReference type="ChEBI" id="CHEBI:15378"/>
        <dbReference type="ChEBI" id="CHEBI:30616"/>
        <dbReference type="ChEBI" id="CHEBI:58178"/>
        <dbReference type="ChEBI" id="CHEBI:58456"/>
        <dbReference type="ChEBI" id="CHEBI:456216"/>
        <dbReference type="EC" id="2.7.1.68"/>
    </reaction>
</comment>
<feature type="region of interest" description="Disordered" evidence="12">
    <location>
        <begin position="296"/>
        <end position="344"/>
    </location>
</feature>
<feature type="compositionally biased region" description="Basic and acidic residues" evidence="12">
    <location>
        <begin position="496"/>
        <end position="527"/>
    </location>
</feature>
<dbReference type="VEuPathDB" id="FungiDB:UMAG_03809"/>
<protein>
    <recommendedName>
        <fullName evidence="2">1-phosphatidylinositol-4-phosphate 5-kinase</fullName>
        <ecNumber evidence="2">2.7.1.68</ecNumber>
    </recommendedName>
    <alternativeName>
        <fullName evidence="10">1-phosphatidylinositol 4-phosphate kinase</fullName>
    </alternativeName>
    <alternativeName>
        <fullName evidence="8">Diphosphoinositide kinase</fullName>
    </alternativeName>
    <alternativeName>
        <fullName evidence="9">PIP5K</fullName>
    </alternativeName>
</protein>
<name>A0A0D1C3D6_MYCMD</name>
<dbReference type="EMBL" id="CM003149">
    <property type="protein sequence ID" value="KIS68227.1"/>
    <property type="molecule type" value="Genomic_DNA"/>
</dbReference>
<feature type="compositionally biased region" description="Polar residues" evidence="12">
    <location>
        <begin position="192"/>
        <end position="201"/>
    </location>
</feature>
<dbReference type="OrthoDB" id="20783at2759"/>
<dbReference type="SMART" id="SM00330">
    <property type="entry name" value="PIPKc"/>
    <property type="match status" value="1"/>
</dbReference>
<keyword evidence="15" id="KW-1185">Reference proteome</keyword>
<feature type="compositionally biased region" description="Low complexity" evidence="12">
    <location>
        <begin position="428"/>
        <end position="445"/>
    </location>
</feature>
<dbReference type="InterPro" id="IPR002498">
    <property type="entry name" value="PInositol-4-P-4/5-kinase_core"/>
</dbReference>
<dbReference type="PANTHER" id="PTHR23086:SF8">
    <property type="entry name" value="PHOSPHATIDYLINOSITOL 5-PHOSPHATE 4-KINASE, ISOFORM A"/>
    <property type="match status" value="1"/>
</dbReference>
<feature type="compositionally biased region" description="Low complexity" evidence="12">
    <location>
        <begin position="131"/>
        <end position="144"/>
    </location>
</feature>
<dbReference type="OMA" id="GHMIYYL"/>
<keyword evidence="5 11" id="KW-0547">Nucleotide-binding</keyword>
<accession>A0A0D1C3D6</accession>
<keyword evidence="4 11" id="KW-0808">Transferase</keyword>
<reference evidence="14 15" key="1">
    <citation type="journal article" date="2006" name="Nature">
        <title>Insights from the genome of the biotrophic fungal plant pathogen Ustilago maydis.</title>
        <authorList>
            <person name="Kamper J."/>
            <person name="Kahmann R."/>
            <person name="Bolker M."/>
            <person name="Ma L.J."/>
            <person name="Brefort T."/>
            <person name="Saville B.J."/>
            <person name="Banuett F."/>
            <person name="Kronstad J.W."/>
            <person name="Gold S.E."/>
            <person name="Muller O."/>
            <person name="Perlin M.H."/>
            <person name="Wosten H.A."/>
            <person name="de Vries R."/>
            <person name="Ruiz-Herrera J."/>
            <person name="Reynaga-Pena C.G."/>
            <person name="Snetselaar K."/>
            <person name="McCann M."/>
            <person name="Perez-Martin J."/>
            <person name="Feldbrugge M."/>
            <person name="Basse C.W."/>
            <person name="Steinberg G."/>
            <person name="Ibeas J.I."/>
            <person name="Holloman W."/>
            <person name="Guzman P."/>
            <person name="Farman M."/>
            <person name="Stajich J.E."/>
            <person name="Sentandreu R."/>
            <person name="Gonzalez-Prieto J.M."/>
            <person name="Kennell J.C."/>
            <person name="Molina L."/>
            <person name="Schirawski J."/>
            <person name="Mendoza-Mendoza A."/>
            <person name="Greilinger D."/>
            <person name="Munch K."/>
            <person name="Rossel N."/>
            <person name="Scherer M."/>
            <person name="Vranes M."/>
            <person name="Ladendorf O."/>
            <person name="Vincon V."/>
            <person name="Fuchs U."/>
            <person name="Sandrock B."/>
            <person name="Meng S."/>
            <person name="Ho E.C."/>
            <person name="Cahill M.J."/>
            <person name="Boyce K.J."/>
            <person name="Klose J."/>
            <person name="Klosterman S.J."/>
            <person name="Deelstra H.J."/>
            <person name="Ortiz-Castellanos L."/>
            <person name="Li W."/>
            <person name="Sanchez-Alonso P."/>
            <person name="Schreier P.H."/>
            <person name="Hauser-Hahn I."/>
            <person name="Vaupel M."/>
            <person name="Koopmann E."/>
            <person name="Friedrich G."/>
            <person name="Voss H."/>
            <person name="Schluter T."/>
            <person name="Margolis J."/>
            <person name="Platt D."/>
            <person name="Swimmer C."/>
            <person name="Gnirke A."/>
            <person name="Chen F."/>
            <person name="Vysotskaia V."/>
            <person name="Mannhaupt G."/>
            <person name="Guldener U."/>
            <person name="Munsterkotter M."/>
            <person name="Haase D."/>
            <person name="Oesterheld M."/>
            <person name="Mewes H.W."/>
            <person name="Mauceli E.W."/>
            <person name="DeCaprio D."/>
            <person name="Wade C.M."/>
            <person name="Butler J."/>
            <person name="Young S."/>
            <person name="Jaffe D.B."/>
            <person name="Calvo S."/>
            <person name="Nusbaum C."/>
            <person name="Galagan J."/>
            <person name="Birren B.W."/>
        </authorList>
    </citation>
    <scope>NUCLEOTIDE SEQUENCE [LARGE SCALE GENOMIC DNA]</scope>
    <source>
        <strain evidence="15">DSM 14603 / FGSC 9021 / UM521</strain>
    </source>
</reference>
<keyword evidence="6 11" id="KW-0418">Kinase</keyword>
<feature type="compositionally biased region" description="Low complexity" evidence="12">
    <location>
        <begin position="318"/>
        <end position="338"/>
    </location>
</feature>
<dbReference type="InterPro" id="IPR027484">
    <property type="entry name" value="PInositol-4-P-5-kinase_N"/>
</dbReference>
<feature type="region of interest" description="Disordered" evidence="12">
    <location>
        <begin position="852"/>
        <end position="900"/>
    </location>
</feature>
<dbReference type="STRING" id="237631.A0A0D1C3D6"/>
<feature type="region of interest" description="Disordered" evidence="12">
    <location>
        <begin position="989"/>
        <end position="1031"/>
    </location>
</feature>
<organism evidence="14 15">
    <name type="scientific">Mycosarcoma maydis</name>
    <name type="common">Corn smut fungus</name>
    <name type="synonym">Ustilago maydis</name>
    <dbReference type="NCBI Taxonomy" id="5270"/>
    <lineage>
        <taxon>Eukaryota</taxon>
        <taxon>Fungi</taxon>
        <taxon>Dikarya</taxon>
        <taxon>Basidiomycota</taxon>
        <taxon>Ustilaginomycotina</taxon>
        <taxon>Ustilaginomycetes</taxon>
        <taxon>Ustilaginales</taxon>
        <taxon>Ustilaginaceae</taxon>
        <taxon>Mycosarcoma</taxon>
    </lineage>
</organism>
<sequence length="1031" mass="113796">MLIHASEAETLNSIRLALEREEQQIRVNDSTGEVYDITISRSAPYASPVVSRSVTPSNANDPTFSGANGLTSASSAGHRILRLPQLVSKRAHGSNHHAIQQPATVEATSTADRPLPDVHELGQGRTRQQNAVSLSASTPSSSVPDPIARQEAALKSQSSFTAPTRHHPFLSELPPSPPLEADYIAGHDSRNGLMSTVTNGSPHIPSYPANGASALSSSSSSSAATSAANPDESTPSAAPLQKKAPVARRAYTADSSHILSASHAPVPKHSASPAFTDEPVSIDTADFASLPQQQRFQQQLPNTSAYRPPSISKERRNASITSTASTAYRTASSNGAASDAEDDDASMIQRRLASYGSASSNLTNGANGITPAPAIRLTHDDSPYLHDPQQRIGQPGSSHSASGSQLNGDPAAPPAGIPPRQNVARRNTTGSSLQGRRSRSGGSLTHSVHRSSRDREPNSSSPVQPWMTDALNSPTTAEGSTHALRTGDAAFDEEAAKHAEQLRRDRRYKEQRARDAAAEGSSGDRDAVPNGAVGVLQRTKTGRDWLNVNPKDKERTDRERERETEDAEPKVLVGNLIGEGHANYVLMYNMLTGIRIGVSRCQAKMKRPLCDADFTAKHKFTFDIIGRELTPTAKYDFKFKDYAPWVFRELREHFHLDAADYLLSLTSKYILSELGSPGKSGSFFYFSRDYRFIIKTIRHSEHKFLLRILKDYHEHVKANPHTLLSRFYGLHRVKLPHGRKIHFVIMNNLFPPHRDIHETYDLKGSSIGREYPEEKAAAKSGAVLKDLNWLKRGREIELGPEKRALLEAQLRSDVALLQRLNIMDYSLLIGLHDMRRGNKDNLRQDNLRVFQPETREIKRQPTQVKRAGAGSGSEQDASALRQAVRRSDPKALNAQQVTKLPDRDVSERRHFLFYQDEGGFRSTDEHNRPGHMIYYLGVIDLFTPYTSVKRGETIWKGLTQNRHMISSVPPKEYGQRFFDFLCSVVTGGDKSRRPKMWGFPDQDVAKSKGKQARIEEVAQTEKPDKTATKQQ</sequence>
<dbReference type="FunFam" id="3.30.800.10:FF:000009">
    <property type="entry name" value="Phosphatidylinositol 4-phosphate 5-kinase its3"/>
    <property type="match status" value="1"/>
</dbReference>
<feature type="compositionally biased region" description="Basic and acidic residues" evidence="12">
    <location>
        <begin position="1012"/>
        <end position="1031"/>
    </location>
</feature>
<dbReference type="Proteomes" id="UP000000561">
    <property type="component" value="Chromosome 10"/>
</dbReference>
<dbReference type="InParanoid" id="A0A0D1C3D6"/>
<evidence type="ECO:0000256" key="9">
    <source>
        <dbReference type="ARBA" id="ARBA00080374"/>
    </source>
</evidence>
<feature type="compositionally biased region" description="Polar residues" evidence="12">
    <location>
        <begin position="358"/>
        <end position="367"/>
    </location>
</feature>
<dbReference type="GeneID" id="23564162"/>
<feature type="region of interest" description="Disordered" evidence="12">
    <location>
        <begin position="99"/>
        <end position="251"/>
    </location>
</feature>
<evidence type="ECO:0000256" key="5">
    <source>
        <dbReference type="ARBA" id="ARBA00022741"/>
    </source>
</evidence>
<keyword evidence="3" id="KW-0597">Phosphoprotein</keyword>
<feature type="region of interest" description="Disordered" evidence="12">
    <location>
        <begin position="496"/>
        <end position="567"/>
    </location>
</feature>
<gene>
    <name evidence="14" type="ORF">UMAG_03809</name>
</gene>
<keyword evidence="7 11" id="KW-0067">ATP-binding</keyword>
<evidence type="ECO:0000256" key="11">
    <source>
        <dbReference type="PROSITE-ProRule" id="PRU00781"/>
    </source>
</evidence>
<evidence type="ECO:0000256" key="1">
    <source>
        <dbReference type="ARBA" id="ARBA00000444"/>
    </source>
</evidence>